<keyword evidence="1" id="KW-1133">Transmembrane helix</keyword>
<dbReference type="PATRIC" id="fig|1229276.3.peg.1489"/>
<feature type="transmembrane region" description="Helical" evidence="1">
    <location>
        <begin position="7"/>
        <end position="26"/>
    </location>
</feature>
<dbReference type="EMBL" id="JJMU01000023">
    <property type="protein sequence ID" value="KGE14767.1"/>
    <property type="molecule type" value="Genomic_DNA"/>
</dbReference>
<gene>
    <name evidence="2" type="ORF">DI53_1441</name>
</gene>
<evidence type="ECO:0000313" key="2">
    <source>
        <dbReference type="EMBL" id="KGE14767.1"/>
    </source>
</evidence>
<dbReference type="STRING" id="1229276.DI53_1441"/>
<proteinExistence type="predicted"/>
<protein>
    <recommendedName>
        <fullName evidence="4">DUF4293 family protein</fullName>
    </recommendedName>
</protein>
<dbReference type="eggNOG" id="ENOG503333M">
    <property type="taxonomic scope" value="Bacteria"/>
</dbReference>
<accession>A0A0B8T1F7</accession>
<name>A0A0B8T1F7_9SPHI</name>
<sequence length="157" mass="17239">MIQRIQTLWLLAASITLLGLFVFPYVSFIDLVGLGKQIFVTGTYSSLNNEMSRESSSIFQAILAGIVAALPLVTVFLFRNRKKQILFVGIAIALIVLLGVWMFFSASSVLDTISQRIQAGNIGVGFFLLPVAIIFLAMAIGGIRQDEKLIKSADRLR</sequence>
<keyword evidence="3" id="KW-1185">Reference proteome</keyword>
<keyword evidence="1" id="KW-0812">Transmembrane</keyword>
<dbReference type="OrthoDB" id="594989at2"/>
<reference evidence="2 3" key="2">
    <citation type="journal article" date="2015" name="PLoS ONE">
        <title>Whole-Genome Optical Mapping and Finished Genome Sequence of Sphingobacterium deserti sp. nov., a New Species Isolated from the Western Desert of China.</title>
        <authorList>
            <person name="Teng C."/>
            <person name="Zhou Z."/>
            <person name="Molnar I."/>
            <person name="Li X."/>
            <person name="Tang R."/>
            <person name="Chen M."/>
            <person name="Wang L."/>
            <person name="Su S."/>
            <person name="Zhang W."/>
            <person name="Lin M."/>
        </authorList>
    </citation>
    <scope>NUCLEOTIDE SEQUENCE [LARGE SCALE GENOMIC DNA]</scope>
    <source>
        <strain evidence="3">ACCC05744</strain>
    </source>
</reference>
<dbReference type="AlphaFoldDB" id="A0A0B8T1F7"/>
<dbReference type="Proteomes" id="UP000031802">
    <property type="component" value="Unassembled WGS sequence"/>
</dbReference>
<evidence type="ECO:0000313" key="3">
    <source>
        <dbReference type="Proteomes" id="UP000031802"/>
    </source>
</evidence>
<dbReference type="Pfam" id="PF14126">
    <property type="entry name" value="DUF4293"/>
    <property type="match status" value="1"/>
</dbReference>
<reference evidence="3" key="1">
    <citation type="submission" date="2014-04" db="EMBL/GenBank/DDBJ databases">
        <title>Whole-Genome optical mapping and complete genome sequence of Sphingobacterium deserti sp. nov., a new spaces isolated from desert in the west of China.</title>
        <authorList>
            <person name="Teng C."/>
            <person name="Zhou Z."/>
            <person name="Li X."/>
            <person name="Chen M."/>
            <person name="Lin M."/>
            <person name="Wang L."/>
            <person name="Su S."/>
            <person name="Zhang C."/>
            <person name="Zhang W."/>
        </authorList>
    </citation>
    <scope>NUCLEOTIDE SEQUENCE [LARGE SCALE GENOMIC DNA]</scope>
    <source>
        <strain evidence="3">ACCC05744</strain>
    </source>
</reference>
<feature type="transmembrane region" description="Helical" evidence="1">
    <location>
        <begin position="58"/>
        <end position="78"/>
    </location>
</feature>
<feature type="transmembrane region" description="Helical" evidence="1">
    <location>
        <begin position="85"/>
        <end position="104"/>
    </location>
</feature>
<feature type="transmembrane region" description="Helical" evidence="1">
    <location>
        <begin position="124"/>
        <end position="143"/>
    </location>
</feature>
<evidence type="ECO:0008006" key="4">
    <source>
        <dbReference type="Google" id="ProtNLM"/>
    </source>
</evidence>
<comment type="caution">
    <text evidence="2">The sequence shown here is derived from an EMBL/GenBank/DDBJ whole genome shotgun (WGS) entry which is preliminary data.</text>
</comment>
<dbReference type="RefSeq" id="WP_037497150.1">
    <property type="nucleotide sequence ID" value="NZ_JJMU01000023.1"/>
</dbReference>
<organism evidence="2 3">
    <name type="scientific">Sphingobacterium deserti</name>
    <dbReference type="NCBI Taxonomy" id="1229276"/>
    <lineage>
        <taxon>Bacteria</taxon>
        <taxon>Pseudomonadati</taxon>
        <taxon>Bacteroidota</taxon>
        <taxon>Sphingobacteriia</taxon>
        <taxon>Sphingobacteriales</taxon>
        <taxon>Sphingobacteriaceae</taxon>
        <taxon>Sphingobacterium</taxon>
    </lineage>
</organism>
<evidence type="ECO:0000256" key="1">
    <source>
        <dbReference type="SAM" id="Phobius"/>
    </source>
</evidence>
<dbReference type="InterPro" id="IPR025635">
    <property type="entry name" value="DUF4293"/>
</dbReference>
<keyword evidence="1" id="KW-0472">Membrane</keyword>